<accession>F2JJL7</accession>
<dbReference type="Proteomes" id="UP000008467">
    <property type="component" value="Chromosome"/>
</dbReference>
<dbReference type="EMBL" id="CP002582">
    <property type="protein sequence ID" value="ADZ82059.1"/>
    <property type="molecule type" value="Genomic_DNA"/>
</dbReference>
<dbReference type="KEGG" id="cle:Clole_0312"/>
<keyword evidence="3" id="KW-1185">Reference proteome</keyword>
<feature type="domain" description="DUF3502" evidence="1">
    <location>
        <begin position="422"/>
        <end position="489"/>
    </location>
</feature>
<dbReference type="HOGENOM" id="CLU_037301_1_0_9"/>
<dbReference type="RefSeq" id="WP_013655360.1">
    <property type="nucleotide sequence ID" value="NC_015275.1"/>
</dbReference>
<dbReference type="AlphaFoldDB" id="F2JJL7"/>
<dbReference type="eggNOG" id="COG1653">
    <property type="taxonomic scope" value="Bacteria"/>
</dbReference>
<gene>
    <name evidence="2" type="ordered locus">Clole_0312</name>
</gene>
<dbReference type="InterPro" id="IPR006059">
    <property type="entry name" value="SBP"/>
</dbReference>
<dbReference type="STRING" id="642492.Clole_0312"/>
<evidence type="ECO:0000259" key="1">
    <source>
        <dbReference type="Pfam" id="PF12010"/>
    </source>
</evidence>
<organism evidence="2 3">
    <name type="scientific">Cellulosilyticum lentocellum (strain ATCC 49066 / DSM 5427 / NCIMB 11756 / RHM5)</name>
    <name type="common">Clostridium lentocellum</name>
    <dbReference type="NCBI Taxonomy" id="642492"/>
    <lineage>
        <taxon>Bacteria</taxon>
        <taxon>Bacillati</taxon>
        <taxon>Bacillota</taxon>
        <taxon>Clostridia</taxon>
        <taxon>Lachnospirales</taxon>
        <taxon>Cellulosilyticaceae</taxon>
        <taxon>Cellulosilyticum</taxon>
    </lineage>
</organism>
<reference evidence="2 3" key="1">
    <citation type="journal article" date="2011" name="J. Bacteriol.">
        <title>Complete genome sequence of the cellulose-degrading bacterium Cellulosilyticum lentocellum.</title>
        <authorList>
            <consortium name="US DOE Joint Genome Institute"/>
            <person name="Miller D.A."/>
            <person name="Suen G."/>
            <person name="Bruce D."/>
            <person name="Copeland A."/>
            <person name="Cheng J.F."/>
            <person name="Detter C."/>
            <person name="Goodwin L.A."/>
            <person name="Han C.S."/>
            <person name="Hauser L.J."/>
            <person name="Land M.L."/>
            <person name="Lapidus A."/>
            <person name="Lucas S."/>
            <person name="Meincke L."/>
            <person name="Pitluck S."/>
            <person name="Tapia R."/>
            <person name="Teshima H."/>
            <person name="Woyke T."/>
            <person name="Fox B.G."/>
            <person name="Angert E.R."/>
            <person name="Currie C.R."/>
        </authorList>
    </citation>
    <scope>NUCLEOTIDE SEQUENCE [LARGE SCALE GENOMIC DNA]</scope>
    <source>
        <strain evidence="3">ATCC 49066 / DSM 5427 / NCIMB 11756 / RHM5</strain>
    </source>
</reference>
<dbReference type="InterPro" id="IPR022627">
    <property type="entry name" value="DUF3502"/>
</dbReference>
<protein>
    <recommendedName>
        <fullName evidence="1">DUF3502 domain-containing protein</fullName>
    </recommendedName>
</protein>
<proteinExistence type="predicted"/>
<evidence type="ECO:0000313" key="3">
    <source>
        <dbReference type="Proteomes" id="UP000008467"/>
    </source>
</evidence>
<dbReference type="Pfam" id="PF01547">
    <property type="entry name" value="SBP_bac_1"/>
    <property type="match status" value="1"/>
</dbReference>
<dbReference type="Gene3D" id="3.40.190.10">
    <property type="entry name" value="Periplasmic binding protein-like II"/>
    <property type="match status" value="1"/>
</dbReference>
<sequence>MKKLLKISVLILGIFILPFSAYYGQAQEKLVELNWYFVGYGEDEDTELVEKAINKYIQNYTNLNCTINLHCYDWGSYNSKMAKKIKNREEFDICFTANWSLNYYDNAKEGAFLRLNELLPIYAPKTTALLGEGYLKGTEINGSCYGIPSYKNSVEQYSLFIRKDLAEKYKMNLSTVKNLEDMEPFFEVIKEKETDIYALNSQDVVYSFGLLNMKKLLPTENLYHEDAVAGPGAVYYDTKDYRVFNELERPEVIAFFKQMHSYYEAGYISGNAINEANRVMTNVFCTIDIAATAEHYDSTYQGYEYIRIPISNPIVPDYCITNAIQAISSTSKHPEEAIKFLELVNTDKYINNLLIYGIEDIHYTKVKGKNDIIQFTENHERYYYEIPWILGNVKNTYSFTETERKGKQEISIKNQMGQVDTTMGFVFDFTPVQEQIQKCELIWDPYVHYLSIGLYDPEVYVPIVLKSLEDCGSKEIIAEMQRQLDEWKNLQEK</sequence>
<evidence type="ECO:0000313" key="2">
    <source>
        <dbReference type="EMBL" id="ADZ82059.1"/>
    </source>
</evidence>
<dbReference type="SUPFAM" id="SSF53850">
    <property type="entry name" value="Periplasmic binding protein-like II"/>
    <property type="match status" value="1"/>
</dbReference>
<dbReference type="Pfam" id="PF12010">
    <property type="entry name" value="DUF3502"/>
    <property type="match status" value="1"/>
</dbReference>
<name>F2JJL7_CELLD</name>